<organism evidence="1">
    <name type="scientific">uncultured virus</name>
    <dbReference type="NCBI Taxonomy" id="340016"/>
    <lineage>
        <taxon>Viruses</taxon>
        <taxon>environmental samples</taxon>
    </lineage>
</organism>
<sequence>MIILNFENIKNLNTSLQVGDGVYAHSTSIQNGANDRQTNSDTGVNQFVGVLRKIEKLNSNSYNLHVDNNKNSFPFSSANPYGGEYYIPLAEDFIMFSKFSQGDSGVLGYYARAKFTNNSIEKAELFAVSSEVIINSN</sequence>
<reference evidence="1" key="2">
    <citation type="journal article" date="2017" name="Nat. Commun.">
        <title>Single-virus genomics reveals hidden cosmopolitan and abundant viruses.</title>
        <authorList>
            <person name="Martinez-Hernandez F."/>
            <person name="Fornas O."/>
            <person name="Lluesma Gomez M."/>
            <person name="Bolduc B."/>
            <person name="de la Cruz Pena M.J."/>
            <person name="Martinez J.M."/>
            <person name="Anton J."/>
            <person name="Gasol J.M."/>
            <person name="Rosselli R."/>
            <person name="Rodriguez-Valera F."/>
            <person name="Sullivan M.B."/>
            <person name="Acinas S.G."/>
            <person name="Martinez-Garcia M."/>
        </authorList>
    </citation>
    <scope>NUCLEOTIDE SEQUENCE</scope>
</reference>
<dbReference type="EMBL" id="KY052839">
    <property type="protein sequence ID" value="ASF00506.1"/>
    <property type="molecule type" value="Genomic_DNA"/>
</dbReference>
<reference evidence="1" key="1">
    <citation type="submission" date="2016-10" db="EMBL/GenBank/DDBJ databases">
        <authorList>
            <person name="Varghese N."/>
        </authorList>
    </citation>
    <scope>NUCLEOTIDE SEQUENCE</scope>
</reference>
<evidence type="ECO:0000313" key="1">
    <source>
        <dbReference type="EMBL" id="ASF00506.1"/>
    </source>
</evidence>
<proteinExistence type="predicted"/>
<protein>
    <submittedName>
        <fullName evidence="1">Uncharacterized protein</fullName>
    </submittedName>
</protein>
<accession>A0A218MMH9</accession>
<name>A0A218MMH9_9VIRU</name>